<dbReference type="GO" id="GO:0003676">
    <property type="term" value="F:nucleic acid binding"/>
    <property type="evidence" value="ECO:0007669"/>
    <property type="project" value="InterPro"/>
</dbReference>
<dbReference type="EMBL" id="JAAMPC010000016">
    <property type="protein sequence ID" value="KAG2250684.1"/>
    <property type="molecule type" value="Genomic_DNA"/>
</dbReference>
<evidence type="ECO:0000259" key="1">
    <source>
        <dbReference type="Pfam" id="PF13456"/>
    </source>
</evidence>
<dbReference type="AlphaFoldDB" id="A0A8X7PE28"/>
<name>A0A8X7PE28_BRACI</name>
<feature type="domain" description="RNase H type-1" evidence="1">
    <location>
        <begin position="240"/>
        <end position="315"/>
    </location>
</feature>
<evidence type="ECO:0000259" key="2">
    <source>
        <dbReference type="Pfam" id="PF13966"/>
    </source>
</evidence>
<sequence>MRAPWIKNYSFDVNLVVSSLIDPVSQRWNLPALHKIFVPGDIELIIKRQPVGGKEDFTLGNSTGLIMTTPKIKIFVWKALNEALPVADLINKRGMKVDDRCQLCGFEGEDINHVLFSCPFARHVWALANIPSPRHGFHHSSIFENVNFLFGVTKLQRGGDMEFKRAWPWVLWNLWKCRNGLLFEGKRWLPSEIACKGFGKSGEWYLAQIVEKEMESKQITCRASNKIRWSPPPDQWLTCNFASDWNKTTKSLGAAWVVRNDRGVVLFHSRRAFAEISSKEEAKLVTFLWAAESMTSLNLDKLIMAGELEELFGAVLKPHLWPAFGFQRQEIMASMVGIRHWNVQVTRKEANRGAGFIAESVNKFNFGQSYVATGHPEWLFEFFVNESRFL</sequence>
<reference evidence="3 4" key="1">
    <citation type="submission" date="2020-02" db="EMBL/GenBank/DDBJ databases">
        <authorList>
            <person name="Ma Q."/>
            <person name="Huang Y."/>
            <person name="Song X."/>
            <person name="Pei D."/>
        </authorList>
    </citation>
    <scope>NUCLEOTIDE SEQUENCE [LARGE SCALE GENOMIC DNA]</scope>
    <source>
        <strain evidence="3">Sxm20200214</strain>
        <tissue evidence="3">Leaf</tissue>
    </source>
</reference>
<keyword evidence="4" id="KW-1185">Reference proteome</keyword>
<dbReference type="InterPro" id="IPR026960">
    <property type="entry name" value="RVT-Znf"/>
</dbReference>
<dbReference type="OrthoDB" id="1749408at2759"/>
<evidence type="ECO:0008006" key="5">
    <source>
        <dbReference type="Google" id="ProtNLM"/>
    </source>
</evidence>
<comment type="caution">
    <text evidence="3">The sequence shown here is derived from an EMBL/GenBank/DDBJ whole genome shotgun (WGS) entry which is preliminary data.</text>
</comment>
<dbReference type="Proteomes" id="UP000886595">
    <property type="component" value="Unassembled WGS sequence"/>
</dbReference>
<dbReference type="GO" id="GO:0004523">
    <property type="term" value="F:RNA-DNA hybrid ribonuclease activity"/>
    <property type="evidence" value="ECO:0007669"/>
    <property type="project" value="InterPro"/>
</dbReference>
<evidence type="ECO:0000313" key="4">
    <source>
        <dbReference type="Proteomes" id="UP000886595"/>
    </source>
</evidence>
<organism evidence="3 4">
    <name type="scientific">Brassica carinata</name>
    <name type="common">Ethiopian mustard</name>
    <name type="synonym">Abyssinian cabbage</name>
    <dbReference type="NCBI Taxonomy" id="52824"/>
    <lineage>
        <taxon>Eukaryota</taxon>
        <taxon>Viridiplantae</taxon>
        <taxon>Streptophyta</taxon>
        <taxon>Embryophyta</taxon>
        <taxon>Tracheophyta</taxon>
        <taxon>Spermatophyta</taxon>
        <taxon>Magnoliopsida</taxon>
        <taxon>eudicotyledons</taxon>
        <taxon>Gunneridae</taxon>
        <taxon>Pentapetalae</taxon>
        <taxon>rosids</taxon>
        <taxon>malvids</taxon>
        <taxon>Brassicales</taxon>
        <taxon>Brassicaceae</taxon>
        <taxon>Brassiceae</taxon>
        <taxon>Brassica</taxon>
    </lineage>
</organism>
<feature type="domain" description="Reverse transcriptase zinc-binding" evidence="2">
    <location>
        <begin position="69"/>
        <end position="125"/>
    </location>
</feature>
<evidence type="ECO:0000313" key="3">
    <source>
        <dbReference type="EMBL" id="KAG2250684.1"/>
    </source>
</evidence>
<gene>
    <name evidence="3" type="ORF">Bca52824_080820</name>
</gene>
<dbReference type="PANTHER" id="PTHR47074">
    <property type="entry name" value="BNAC02G40300D PROTEIN"/>
    <property type="match status" value="1"/>
</dbReference>
<dbReference type="Pfam" id="PF13966">
    <property type="entry name" value="zf-RVT"/>
    <property type="match status" value="1"/>
</dbReference>
<dbReference type="InterPro" id="IPR002156">
    <property type="entry name" value="RNaseH_domain"/>
</dbReference>
<dbReference type="InterPro" id="IPR052929">
    <property type="entry name" value="RNase_H-like_EbsB-rel"/>
</dbReference>
<dbReference type="PANTHER" id="PTHR47074:SF49">
    <property type="entry name" value="POLYNUCLEOTIDYL TRANSFERASE, RIBONUCLEASE H-LIKE SUPERFAMILY PROTEIN"/>
    <property type="match status" value="1"/>
</dbReference>
<dbReference type="Pfam" id="PF13456">
    <property type="entry name" value="RVT_3"/>
    <property type="match status" value="1"/>
</dbReference>
<proteinExistence type="predicted"/>
<accession>A0A8X7PE28</accession>
<protein>
    <recommendedName>
        <fullName evidence="5">Reverse transcriptase zinc-binding domain-containing protein</fullName>
    </recommendedName>
</protein>